<evidence type="ECO:0000313" key="1">
    <source>
        <dbReference type="EMBL" id="KAJ4701980.1"/>
    </source>
</evidence>
<evidence type="ECO:0000313" key="2">
    <source>
        <dbReference type="Proteomes" id="UP001164539"/>
    </source>
</evidence>
<reference evidence="1 2" key="1">
    <citation type="journal article" date="2023" name="Science">
        <title>Complex scaffold remodeling in plant triterpene biosynthesis.</title>
        <authorList>
            <person name="De La Pena R."/>
            <person name="Hodgson H."/>
            <person name="Liu J.C."/>
            <person name="Stephenson M.J."/>
            <person name="Martin A.C."/>
            <person name="Owen C."/>
            <person name="Harkess A."/>
            <person name="Leebens-Mack J."/>
            <person name="Jimenez L.E."/>
            <person name="Osbourn A."/>
            <person name="Sattely E.S."/>
        </authorList>
    </citation>
    <scope>NUCLEOTIDE SEQUENCE [LARGE SCALE GENOMIC DNA]</scope>
    <source>
        <strain evidence="2">cv. JPN11</strain>
        <tissue evidence="1">Leaf</tissue>
    </source>
</reference>
<proteinExistence type="predicted"/>
<comment type="caution">
    <text evidence="1">The sequence shown here is derived from an EMBL/GenBank/DDBJ whole genome shotgun (WGS) entry which is preliminary data.</text>
</comment>
<organism evidence="1 2">
    <name type="scientific">Melia azedarach</name>
    <name type="common">Chinaberry tree</name>
    <dbReference type="NCBI Taxonomy" id="155640"/>
    <lineage>
        <taxon>Eukaryota</taxon>
        <taxon>Viridiplantae</taxon>
        <taxon>Streptophyta</taxon>
        <taxon>Embryophyta</taxon>
        <taxon>Tracheophyta</taxon>
        <taxon>Spermatophyta</taxon>
        <taxon>Magnoliopsida</taxon>
        <taxon>eudicotyledons</taxon>
        <taxon>Gunneridae</taxon>
        <taxon>Pentapetalae</taxon>
        <taxon>rosids</taxon>
        <taxon>malvids</taxon>
        <taxon>Sapindales</taxon>
        <taxon>Meliaceae</taxon>
        <taxon>Melia</taxon>
    </lineage>
</organism>
<dbReference type="EMBL" id="CM051407">
    <property type="protein sequence ID" value="KAJ4701980.1"/>
    <property type="molecule type" value="Genomic_DNA"/>
</dbReference>
<keyword evidence="2" id="KW-1185">Reference proteome</keyword>
<accession>A0ACC1WS00</accession>
<protein>
    <submittedName>
        <fullName evidence="1">Heavy metal-associated domain</fullName>
    </submittedName>
</protein>
<sequence length="142" mass="16221">MNLTLYFLVQKTIVSVKLPCSKCRQKVMKLIAKIEGITSIVIDPSKNTVTVIGEADPVKVIKKVREFRKCASIVSIGPLKEEKKEEKRRKMSLLLPQRHVKGVMSGMSLEKIITVTAPSCNKKPMFRYYLYLIFLVFQTICQ</sequence>
<dbReference type="Proteomes" id="UP001164539">
    <property type="component" value="Chromosome 14"/>
</dbReference>
<name>A0ACC1WS00_MELAZ</name>
<gene>
    <name evidence="1" type="ORF">OWV82_025133</name>
</gene>